<reference evidence="1 2" key="1">
    <citation type="journal article" date="2014" name="Genome Announc.">
        <title>Complete Genome Sequence of Bacillus cereus Sensu Lato Bacteriophage Bcp1.</title>
        <authorList>
            <person name="Schuch R."/>
            <person name="Pelzek A.J."/>
            <person name="Fazzini M.M."/>
            <person name="Nelson D.C."/>
            <person name="Fischetti V.A."/>
        </authorList>
    </citation>
    <scope>NUCLEOTIDE SEQUENCE [LARGE SCALE GENOMIC DNA]</scope>
</reference>
<organism evidence="1 2">
    <name type="scientific">Bacillus phage Bcp1</name>
    <dbReference type="NCBI Taxonomy" id="584892"/>
    <lineage>
        <taxon>Viruses</taxon>
        <taxon>Duplodnaviria</taxon>
        <taxon>Heunggongvirae</taxon>
        <taxon>Uroviricota</taxon>
        <taxon>Caudoviricetes</taxon>
        <taxon>Herelleviridae</taxon>
        <taxon>Bastillevirinae</taxon>
        <taxon>Caeruleovirus</taxon>
        <taxon>Caeruleovirus Bcp1</taxon>
    </lineage>
</organism>
<gene>
    <name evidence="1" type="ORF">Bcp1_152</name>
</gene>
<sequence>MIDSFDSIKVGDLLKWDMIWGVTEYLGREEDGTVLLKNIAGETMEFRPEGFLSYATIITDGYIKQEYWERRKGLEKMLAKERGERENAKAQRTS</sequence>
<evidence type="ECO:0000313" key="2">
    <source>
        <dbReference type="Proteomes" id="UP000019744"/>
    </source>
</evidence>
<protein>
    <submittedName>
        <fullName evidence="1">Uncharacterized protein</fullName>
    </submittedName>
</protein>
<keyword evidence="2" id="KW-1185">Reference proteome</keyword>
<dbReference type="EMBL" id="KJ451625">
    <property type="protein sequence ID" value="AHN66627.1"/>
    <property type="molecule type" value="Genomic_DNA"/>
</dbReference>
<dbReference type="RefSeq" id="YP_009031433.1">
    <property type="nucleotide sequence ID" value="NC_024137.1"/>
</dbReference>
<name>X2JMY8_9CAUD</name>
<dbReference type="Proteomes" id="UP000019744">
    <property type="component" value="Segment"/>
</dbReference>
<accession>X2JMY8</accession>
<dbReference type="OrthoDB" id="22942at10239"/>
<evidence type="ECO:0000313" key="1">
    <source>
        <dbReference type="EMBL" id="AHN66627.1"/>
    </source>
</evidence>
<dbReference type="GeneID" id="19487359"/>
<proteinExistence type="predicted"/>
<dbReference type="KEGG" id="vg:19487359"/>